<proteinExistence type="predicted"/>
<name>A0ABW2HW77_9ACTN</name>
<reference evidence="3" key="1">
    <citation type="journal article" date="2019" name="Int. J. Syst. Evol. Microbiol.">
        <title>The Global Catalogue of Microorganisms (GCM) 10K type strain sequencing project: providing services to taxonomists for standard genome sequencing and annotation.</title>
        <authorList>
            <consortium name="The Broad Institute Genomics Platform"/>
            <consortium name="The Broad Institute Genome Sequencing Center for Infectious Disease"/>
            <person name="Wu L."/>
            <person name="Ma J."/>
        </authorList>
    </citation>
    <scope>NUCLEOTIDE SEQUENCE [LARGE SCALE GENOMIC DNA]</scope>
    <source>
        <strain evidence="3">XZYJT-10</strain>
    </source>
</reference>
<gene>
    <name evidence="2" type="ORF">ACFQS1_23465</name>
</gene>
<evidence type="ECO:0000256" key="1">
    <source>
        <dbReference type="SAM" id="Phobius"/>
    </source>
</evidence>
<feature type="transmembrane region" description="Helical" evidence="1">
    <location>
        <begin position="151"/>
        <end position="171"/>
    </location>
</feature>
<dbReference type="RefSeq" id="WP_378971937.1">
    <property type="nucleotide sequence ID" value="NZ_JBHTBJ010000018.1"/>
</dbReference>
<keyword evidence="1" id="KW-0472">Membrane</keyword>
<keyword evidence="1" id="KW-0812">Transmembrane</keyword>
<dbReference type="Proteomes" id="UP001596548">
    <property type="component" value="Unassembled WGS sequence"/>
</dbReference>
<dbReference type="EMBL" id="JBHTBJ010000018">
    <property type="protein sequence ID" value="MFC7276961.1"/>
    <property type="molecule type" value="Genomic_DNA"/>
</dbReference>
<sequence length="177" mass="20222">MYLVPPMDDEPPPEYVAFVAGHLAALRRETDRLVGGDFEAGHLYMDVLADVAGHWRRLTWWGWLAHKDAPMEYMSRRLASRTKQWRDEQIYEVDIRVLRTQPYMPLRGPGPTLAVRKADVLDDTVRVGAGPYADAGIAWVQAYRKQQWHRVGRLIATGILLVGGMIQYMSWLSTLTS</sequence>
<comment type="caution">
    <text evidence="2">The sequence shown here is derived from an EMBL/GenBank/DDBJ whole genome shotgun (WGS) entry which is preliminary data.</text>
</comment>
<evidence type="ECO:0000313" key="3">
    <source>
        <dbReference type="Proteomes" id="UP001596548"/>
    </source>
</evidence>
<keyword evidence="1" id="KW-1133">Transmembrane helix</keyword>
<keyword evidence="3" id="KW-1185">Reference proteome</keyword>
<evidence type="ECO:0000313" key="2">
    <source>
        <dbReference type="EMBL" id="MFC7276961.1"/>
    </source>
</evidence>
<protein>
    <submittedName>
        <fullName evidence="2">Uncharacterized protein</fullName>
    </submittedName>
</protein>
<accession>A0ABW2HW77</accession>
<organism evidence="2 3">
    <name type="scientific">Paractinoplanes rhizophilus</name>
    <dbReference type="NCBI Taxonomy" id="1416877"/>
    <lineage>
        <taxon>Bacteria</taxon>
        <taxon>Bacillati</taxon>
        <taxon>Actinomycetota</taxon>
        <taxon>Actinomycetes</taxon>
        <taxon>Micromonosporales</taxon>
        <taxon>Micromonosporaceae</taxon>
        <taxon>Paractinoplanes</taxon>
    </lineage>
</organism>